<keyword evidence="1" id="KW-1133">Transmembrane helix</keyword>
<keyword evidence="1" id="KW-0812">Transmembrane</keyword>
<feature type="transmembrane region" description="Helical" evidence="1">
    <location>
        <begin position="28"/>
        <end position="47"/>
    </location>
</feature>
<gene>
    <name evidence="2" type="ORF">BCR33DRAFT_713035</name>
</gene>
<comment type="caution">
    <text evidence="2">The sequence shown here is derived from an EMBL/GenBank/DDBJ whole genome shotgun (WGS) entry which is preliminary data.</text>
</comment>
<sequence>MALVNPVSIPFTFLHLGMLLIPLRSSPVALLCSLFVTVCFVSVVDALSPNVYA</sequence>
<evidence type="ECO:0000313" key="2">
    <source>
        <dbReference type="EMBL" id="ORY51122.1"/>
    </source>
</evidence>
<keyword evidence="3" id="KW-1185">Reference proteome</keyword>
<dbReference type="AlphaFoldDB" id="A0A1Y2CVR7"/>
<evidence type="ECO:0000313" key="3">
    <source>
        <dbReference type="Proteomes" id="UP000193642"/>
    </source>
</evidence>
<organism evidence="2 3">
    <name type="scientific">Rhizoclosmatium globosum</name>
    <dbReference type="NCBI Taxonomy" id="329046"/>
    <lineage>
        <taxon>Eukaryota</taxon>
        <taxon>Fungi</taxon>
        <taxon>Fungi incertae sedis</taxon>
        <taxon>Chytridiomycota</taxon>
        <taxon>Chytridiomycota incertae sedis</taxon>
        <taxon>Chytridiomycetes</taxon>
        <taxon>Chytridiales</taxon>
        <taxon>Chytriomycetaceae</taxon>
        <taxon>Rhizoclosmatium</taxon>
    </lineage>
</organism>
<dbReference type="EMBL" id="MCGO01000006">
    <property type="protein sequence ID" value="ORY51122.1"/>
    <property type="molecule type" value="Genomic_DNA"/>
</dbReference>
<dbReference type="Proteomes" id="UP000193642">
    <property type="component" value="Unassembled WGS sequence"/>
</dbReference>
<evidence type="ECO:0000256" key="1">
    <source>
        <dbReference type="SAM" id="Phobius"/>
    </source>
</evidence>
<keyword evidence="1" id="KW-0472">Membrane</keyword>
<name>A0A1Y2CVR7_9FUNG</name>
<accession>A0A1Y2CVR7</accession>
<proteinExistence type="predicted"/>
<protein>
    <submittedName>
        <fullName evidence="2">Uncharacterized protein</fullName>
    </submittedName>
</protein>
<reference evidence="2 3" key="1">
    <citation type="submission" date="2016-07" db="EMBL/GenBank/DDBJ databases">
        <title>Pervasive Adenine N6-methylation of Active Genes in Fungi.</title>
        <authorList>
            <consortium name="DOE Joint Genome Institute"/>
            <person name="Mondo S.J."/>
            <person name="Dannebaum R.O."/>
            <person name="Kuo R.C."/>
            <person name="Labutti K."/>
            <person name="Haridas S."/>
            <person name="Kuo A."/>
            <person name="Salamov A."/>
            <person name="Ahrendt S.R."/>
            <person name="Lipzen A."/>
            <person name="Sullivan W."/>
            <person name="Andreopoulos W.B."/>
            <person name="Clum A."/>
            <person name="Lindquist E."/>
            <person name="Daum C."/>
            <person name="Ramamoorthy G.K."/>
            <person name="Gryganskyi A."/>
            <person name="Culley D."/>
            <person name="Magnuson J.K."/>
            <person name="James T.Y."/>
            <person name="O'Malley M.A."/>
            <person name="Stajich J.E."/>
            <person name="Spatafora J.W."/>
            <person name="Visel A."/>
            <person name="Grigoriev I.V."/>
        </authorList>
    </citation>
    <scope>NUCLEOTIDE SEQUENCE [LARGE SCALE GENOMIC DNA]</scope>
    <source>
        <strain evidence="2 3">JEL800</strain>
    </source>
</reference>